<protein>
    <recommendedName>
        <fullName evidence="3">Ethanolamine utilization cobalamin adenosyltransferase</fullName>
    </recommendedName>
</protein>
<evidence type="ECO:0000313" key="1">
    <source>
        <dbReference type="EMBL" id="MSS63723.1"/>
    </source>
</evidence>
<proteinExistence type="predicted"/>
<sequence>MRFITEENLRALYRKEAFTDYCIPDGMRLTPGGRQYLVDKKIKIISKAYSSIEGKQVEKQVETSDCGLNEKKKKLETIQIEELKAKMDFVESIFFITEQELLDEYILTAQKVVELRKQFAVIKNCLKTRQIEGNFCFEKCSGMSKQQIEQVILYEDCFPIEEFHVQLKNGKQIVQLHKLRCAVKEVYIAVLRLELESSVDLPYKKMKERMNGLIHAISQMLCMAVDGTKCQRKGFESVREERVSE</sequence>
<accession>A0A6L5Y0K9</accession>
<evidence type="ECO:0000313" key="2">
    <source>
        <dbReference type="Proteomes" id="UP000482209"/>
    </source>
</evidence>
<dbReference type="EMBL" id="VUMT01000009">
    <property type="protein sequence ID" value="MSS63723.1"/>
    <property type="molecule type" value="Genomic_DNA"/>
</dbReference>
<gene>
    <name evidence="1" type="ORF">FYJ58_07505</name>
</gene>
<dbReference type="AlphaFoldDB" id="A0A6L5Y0K9"/>
<dbReference type="RefSeq" id="WP_154519133.1">
    <property type="nucleotide sequence ID" value="NZ_VUMT01000009.1"/>
</dbReference>
<reference evidence="1 2" key="1">
    <citation type="submission" date="2019-08" db="EMBL/GenBank/DDBJ databases">
        <title>In-depth cultivation of the pig gut microbiome towards novel bacterial diversity and tailored functional studies.</title>
        <authorList>
            <person name="Wylensek D."/>
            <person name="Hitch T.C.A."/>
            <person name="Clavel T."/>
        </authorList>
    </citation>
    <scope>NUCLEOTIDE SEQUENCE [LARGE SCALE GENOMIC DNA]</scope>
    <source>
        <strain evidence="1 2">WCA-693-APC-MOT-I</strain>
    </source>
</reference>
<evidence type="ECO:0008006" key="3">
    <source>
        <dbReference type="Google" id="ProtNLM"/>
    </source>
</evidence>
<organism evidence="1 2">
    <name type="scientific">Velocimicrobium porci</name>
    <dbReference type="NCBI Taxonomy" id="2606634"/>
    <lineage>
        <taxon>Bacteria</taxon>
        <taxon>Bacillati</taxon>
        <taxon>Bacillota</taxon>
        <taxon>Clostridia</taxon>
        <taxon>Lachnospirales</taxon>
        <taxon>Lachnospiraceae</taxon>
        <taxon>Velocimicrobium</taxon>
    </lineage>
</organism>
<dbReference type="Proteomes" id="UP000482209">
    <property type="component" value="Unassembled WGS sequence"/>
</dbReference>
<comment type="caution">
    <text evidence="1">The sequence shown here is derived from an EMBL/GenBank/DDBJ whole genome shotgun (WGS) entry which is preliminary data.</text>
</comment>
<keyword evidence="2" id="KW-1185">Reference proteome</keyword>
<name>A0A6L5Y0K9_9FIRM</name>